<comment type="caution">
    <text evidence="1">The sequence shown here is derived from an EMBL/GenBank/DDBJ whole genome shotgun (WGS) entry which is preliminary data.</text>
</comment>
<dbReference type="Proteomes" id="UP001501074">
    <property type="component" value="Unassembled WGS sequence"/>
</dbReference>
<protein>
    <submittedName>
        <fullName evidence="1">Uncharacterized protein</fullName>
    </submittedName>
</protein>
<name>A0ABP6ZF94_9ACTN</name>
<evidence type="ECO:0000313" key="2">
    <source>
        <dbReference type="Proteomes" id="UP001501074"/>
    </source>
</evidence>
<dbReference type="EMBL" id="BAAAZO010000003">
    <property type="protein sequence ID" value="GAA3604500.1"/>
    <property type="molecule type" value="Genomic_DNA"/>
</dbReference>
<keyword evidence="2" id="KW-1185">Reference proteome</keyword>
<proteinExistence type="predicted"/>
<accession>A0ABP6ZF94</accession>
<evidence type="ECO:0000313" key="1">
    <source>
        <dbReference type="EMBL" id="GAA3604500.1"/>
    </source>
</evidence>
<gene>
    <name evidence="1" type="ORF">GCM10022223_20160</name>
</gene>
<sequence>MARSEWPARRRRLRTIWVVPLRWNRPIAVLRRAAMLPLRSAVVILSEGDGKWPVPGLDGPLIADGLGQAGGGQPDLVVGAEVVGHCPFALVPVKPT</sequence>
<organism evidence="1 2">
    <name type="scientific">Kineosporia mesophila</name>
    <dbReference type="NCBI Taxonomy" id="566012"/>
    <lineage>
        <taxon>Bacteria</taxon>
        <taxon>Bacillati</taxon>
        <taxon>Actinomycetota</taxon>
        <taxon>Actinomycetes</taxon>
        <taxon>Kineosporiales</taxon>
        <taxon>Kineosporiaceae</taxon>
        <taxon>Kineosporia</taxon>
    </lineage>
</organism>
<reference evidence="2" key="1">
    <citation type="journal article" date="2019" name="Int. J. Syst. Evol. Microbiol.">
        <title>The Global Catalogue of Microorganisms (GCM) 10K type strain sequencing project: providing services to taxonomists for standard genome sequencing and annotation.</title>
        <authorList>
            <consortium name="The Broad Institute Genomics Platform"/>
            <consortium name="The Broad Institute Genome Sequencing Center for Infectious Disease"/>
            <person name="Wu L."/>
            <person name="Ma J."/>
        </authorList>
    </citation>
    <scope>NUCLEOTIDE SEQUENCE [LARGE SCALE GENOMIC DNA]</scope>
    <source>
        <strain evidence="2">JCM 16902</strain>
    </source>
</reference>